<name>A0AAN5Z878_FUSAU</name>
<comment type="similarity">
    <text evidence="1">Belongs to the asaB hydroxylase/desaturase family.</text>
</comment>
<comment type="caution">
    <text evidence="2">The sequence shown here is derived from an EMBL/GenBank/DDBJ whole genome shotgun (WGS) entry which is preliminary data.</text>
</comment>
<evidence type="ECO:0000313" key="3">
    <source>
        <dbReference type="Proteomes" id="UP000537989"/>
    </source>
</evidence>
<dbReference type="GO" id="GO:0016491">
    <property type="term" value="F:oxidoreductase activity"/>
    <property type="evidence" value="ECO:0007669"/>
    <property type="project" value="InterPro"/>
</dbReference>
<dbReference type="Proteomes" id="UP000537989">
    <property type="component" value="Unassembled WGS sequence"/>
</dbReference>
<accession>A0AAN5Z878</accession>
<dbReference type="AlphaFoldDB" id="A0AAN5Z878"/>
<sequence>FIKALPEYELTKPYYISGLLPQHHESARTNIQQQLLQQVPLFNLRGQEHNLSIERHGFEIVNLSDSLCSLDIVGSQTVEYMQEMTSIVTRRLEASLVVCYDCCSNPPSLANGRYDTPATTAHIDHTLDSAVRRARRHLTTAEAALYLNGNWRLRIVNVWKPSSIVYDHDLLFCDFATVQHNDLVAVDRVSSKYAGEVYMLKPSMSYDWY</sequence>
<dbReference type="InterPro" id="IPR044053">
    <property type="entry name" value="AsaB-like"/>
</dbReference>
<dbReference type="PANTHER" id="PTHR34598">
    <property type="entry name" value="BLL6449 PROTEIN"/>
    <property type="match status" value="1"/>
</dbReference>
<protein>
    <submittedName>
        <fullName evidence="2">Uncharacterized protein</fullName>
    </submittedName>
</protein>
<organism evidence="2 3">
    <name type="scientific">Fusarium austroamericanum</name>
    <dbReference type="NCBI Taxonomy" id="282268"/>
    <lineage>
        <taxon>Eukaryota</taxon>
        <taxon>Fungi</taxon>
        <taxon>Dikarya</taxon>
        <taxon>Ascomycota</taxon>
        <taxon>Pezizomycotina</taxon>
        <taxon>Sordariomycetes</taxon>
        <taxon>Hypocreomycetidae</taxon>
        <taxon>Hypocreales</taxon>
        <taxon>Nectriaceae</taxon>
        <taxon>Fusarium</taxon>
    </lineage>
</organism>
<evidence type="ECO:0000256" key="1">
    <source>
        <dbReference type="ARBA" id="ARBA00023604"/>
    </source>
</evidence>
<gene>
    <name evidence="2" type="ORF">FAUST_6601</name>
</gene>
<reference evidence="2 3" key="1">
    <citation type="submission" date="2020-02" db="EMBL/GenBank/DDBJ databases">
        <title>Identification and distribution of gene clusters putatively required for synthesis of sphingolipid metabolism inhibitors in phylogenetically diverse species of the filamentous fungus Fusarium.</title>
        <authorList>
            <person name="Kim H.-S."/>
            <person name="Busman M."/>
            <person name="Brown D.W."/>
            <person name="Divon H."/>
            <person name="Uhlig S."/>
            <person name="Proctor R.H."/>
        </authorList>
    </citation>
    <scope>NUCLEOTIDE SEQUENCE [LARGE SCALE GENOMIC DNA]</scope>
    <source>
        <strain evidence="2 3">NRRL 2903</strain>
    </source>
</reference>
<dbReference type="PANTHER" id="PTHR34598:SF3">
    <property type="entry name" value="OXIDOREDUCTASE AN1597"/>
    <property type="match status" value="1"/>
</dbReference>
<feature type="non-terminal residue" evidence="2">
    <location>
        <position position="1"/>
    </location>
</feature>
<evidence type="ECO:0000313" key="2">
    <source>
        <dbReference type="EMBL" id="KAF5236253.1"/>
    </source>
</evidence>
<dbReference type="NCBIfam" id="NF041278">
    <property type="entry name" value="CmcJ_NvfI_EfuI"/>
    <property type="match status" value="1"/>
</dbReference>
<keyword evidence="3" id="KW-1185">Reference proteome</keyword>
<dbReference type="EMBL" id="JAAMOD010000182">
    <property type="protein sequence ID" value="KAF5236253.1"/>
    <property type="molecule type" value="Genomic_DNA"/>
</dbReference>
<proteinExistence type="inferred from homology"/>